<evidence type="ECO:0000256" key="1">
    <source>
        <dbReference type="SAM" id="MobiDB-lite"/>
    </source>
</evidence>
<name>A0A1H7HZC0_9ACTN</name>
<dbReference type="STRING" id="46177.SAMN05660976_00637"/>
<evidence type="ECO:0000313" key="2">
    <source>
        <dbReference type="EMBL" id="SEK55589.1"/>
    </source>
</evidence>
<dbReference type="RefSeq" id="WP_055501526.1">
    <property type="nucleotide sequence ID" value="NZ_BBZG01000001.1"/>
</dbReference>
<proteinExistence type="predicted"/>
<evidence type="ECO:0000313" key="3">
    <source>
        <dbReference type="Proteomes" id="UP000198953"/>
    </source>
</evidence>
<sequence length="108" mass="11957">MAANVKVRALITLLPPEEGGLPRPLPSRTRSLVVRGRHREGHEMHSRPFSAAISTDDEQPLSPGDRDHVVTIVLHDAEALHYLRPGEDFQLWCGHEVGSGVVSRRVLV</sequence>
<accession>A0A1H7HZC0</accession>
<dbReference type="EMBL" id="FOBF01000002">
    <property type="protein sequence ID" value="SEK55589.1"/>
    <property type="molecule type" value="Genomic_DNA"/>
</dbReference>
<feature type="region of interest" description="Disordered" evidence="1">
    <location>
        <begin position="37"/>
        <end position="64"/>
    </location>
</feature>
<evidence type="ECO:0008006" key="4">
    <source>
        <dbReference type="Google" id="ProtNLM"/>
    </source>
</evidence>
<dbReference type="AlphaFoldDB" id="A0A1H7HZC0"/>
<organism evidence="2 3">
    <name type="scientific">Nonomuraea pusilla</name>
    <dbReference type="NCBI Taxonomy" id="46177"/>
    <lineage>
        <taxon>Bacteria</taxon>
        <taxon>Bacillati</taxon>
        <taxon>Actinomycetota</taxon>
        <taxon>Actinomycetes</taxon>
        <taxon>Streptosporangiales</taxon>
        <taxon>Streptosporangiaceae</taxon>
        <taxon>Nonomuraea</taxon>
    </lineage>
</organism>
<keyword evidence="3" id="KW-1185">Reference proteome</keyword>
<dbReference type="Proteomes" id="UP000198953">
    <property type="component" value="Unassembled WGS sequence"/>
</dbReference>
<reference evidence="2 3" key="1">
    <citation type="submission" date="2016-10" db="EMBL/GenBank/DDBJ databases">
        <authorList>
            <person name="de Groot N.N."/>
        </authorList>
    </citation>
    <scope>NUCLEOTIDE SEQUENCE [LARGE SCALE GENOMIC DNA]</scope>
    <source>
        <strain evidence="2 3">DSM 43357</strain>
    </source>
</reference>
<gene>
    <name evidence="2" type="ORF">SAMN05660976_00637</name>
</gene>
<protein>
    <recommendedName>
        <fullName evidence="4">Elongation factor Tu</fullName>
    </recommendedName>
</protein>
<dbReference type="OrthoDB" id="3538672at2"/>